<organism evidence="3 4">
    <name type="scientific">Pseudonocardia broussonetiae</name>
    <dbReference type="NCBI Taxonomy" id="2736640"/>
    <lineage>
        <taxon>Bacteria</taxon>
        <taxon>Bacillati</taxon>
        <taxon>Actinomycetota</taxon>
        <taxon>Actinomycetes</taxon>
        <taxon>Pseudonocardiales</taxon>
        <taxon>Pseudonocardiaceae</taxon>
        <taxon>Pseudonocardia</taxon>
    </lineage>
</organism>
<gene>
    <name evidence="3" type="ORF">HOP40_35090</name>
</gene>
<feature type="transmembrane region" description="Helical" evidence="2">
    <location>
        <begin position="6"/>
        <end position="34"/>
    </location>
</feature>
<sequence length="113" mass="12279">MTVTGLVVAVVVLVVVGLVFAFMAGAGVGAAFVLNDLRPETVVERTERRVGEVITQMQAVHDAAMQELVRLPEERGDLPEDVDSDAGRSRTPVRGPNIMRLPESYYSWNRVAG</sequence>
<protein>
    <submittedName>
        <fullName evidence="3">Uncharacterized protein</fullName>
    </submittedName>
</protein>
<dbReference type="RefSeq" id="WP_172170096.1">
    <property type="nucleotide sequence ID" value="NZ_CP053566.1"/>
</dbReference>
<evidence type="ECO:0000313" key="4">
    <source>
        <dbReference type="Proteomes" id="UP000505377"/>
    </source>
</evidence>
<evidence type="ECO:0000256" key="2">
    <source>
        <dbReference type="SAM" id="Phobius"/>
    </source>
</evidence>
<accession>A0A6M6JYM6</accession>
<keyword evidence="2" id="KW-0812">Transmembrane</keyword>
<reference evidence="3 4" key="1">
    <citation type="submission" date="2020-05" db="EMBL/GenBank/DDBJ databases">
        <authorList>
            <person name="Mo P."/>
        </authorList>
    </citation>
    <scope>NUCLEOTIDE SEQUENCE [LARGE SCALE GENOMIC DNA]</scope>
    <source>
        <strain evidence="3 4">Gen01</strain>
        <plasmid evidence="3 4">unnamed2</plasmid>
    </source>
</reference>
<dbReference type="Proteomes" id="UP000505377">
    <property type="component" value="Plasmid unnamed2"/>
</dbReference>
<dbReference type="EMBL" id="CP053566">
    <property type="protein sequence ID" value="QJY51211.1"/>
    <property type="molecule type" value="Genomic_DNA"/>
</dbReference>
<keyword evidence="3" id="KW-0614">Plasmid</keyword>
<dbReference type="KEGG" id="pbro:HOP40_35090"/>
<name>A0A6M6JYM6_9PSEU</name>
<evidence type="ECO:0000256" key="1">
    <source>
        <dbReference type="SAM" id="MobiDB-lite"/>
    </source>
</evidence>
<feature type="region of interest" description="Disordered" evidence="1">
    <location>
        <begin position="73"/>
        <end position="95"/>
    </location>
</feature>
<keyword evidence="2" id="KW-0472">Membrane</keyword>
<keyword evidence="4" id="KW-1185">Reference proteome</keyword>
<dbReference type="AlphaFoldDB" id="A0A6M6JYM6"/>
<proteinExistence type="predicted"/>
<keyword evidence="2" id="KW-1133">Transmembrane helix</keyword>
<evidence type="ECO:0000313" key="3">
    <source>
        <dbReference type="EMBL" id="QJY51211.1"/>
    </source>
</evidence>
<geneLocation type="plasmid" evidence="3 4">
    <name>unnamed2</name>
</geneLocation>